<feature type="domain" description="Peptidase M48" evidence="8">
    <location>
        <begin position="78"/>
        <end position="263"/>
    </location>
</feature>
<dbReference type="PROSITE" id="PS51318">
    <property type="entry name" value="TAT"/>
    <property type="match status" value="1"/>
</dbReference>
<keyword evidence="5" id="KW-0862">Zinc</keyword>
<dbReference type="GO" id="GO:0016020">
    <property type="term" value="C:membrane"/>
    <property type="evidence" value="ECO:0007669"/>
    <property type="project" value="TreeGrafter"/>
</dbReference>
<evidence type="ECO:0000256" key="1">
    <source>
        <dbReference type="ARBA" id="ARBA00001947"/>
    </source>
</evidence>
<gene>
    <name evidence="9" type="ORF">METUNv1_04023</name>
</gene>
<protein>
    <submittedName>
        <fullName evidence="9">Peptidase M48 Ste24p</fullName>
    </submittedName>
</protein>
<dbReference type="EMBL" id="AFHG01000059">
    <property type="protein sequence ID" value="EGK70055.1"/>
    <property type="molecule type" value="Genomic_DNA"/>
</dbReference>
<dbReference type="InterPro" id="IPR006311">
    <property type="entry name" value="TAT_signal"/>
</dbReference>
<sequence>MSHDRFFRREMTRRDFLWLSGIAGAAVTLPQLTGCATDPITGQQVLVGMSEQDELGIDRKHSPQQFSADYGAVQDPELNRYVNEVERSLAKNTHRPDVPYNARVVNANYINAYTFPGGSMACTRGILLDMDSEDELAALLGHETGHVNARHSAKQAGRGMIAQAGAMAVNVAVAMSDYRGAAPLANIASQVGASALLAGYSRNDERQADALGLDYMTRAGYNPDGMVNLMDMLRSQHKEKPSLLQTMFSSHPMSDERYDTAQREATDAYGSYRGKALSRERYMDHTASLRRLAPAIKAQQEGESLMAKKSLDEAESRFDKALKVAPDDYCGNVLMGKCLLAQKEYANADRHFSRASEIYPGEGQAIYQRGVSKLALGRGPEALAAFNAYDQVLPGNATTLFLKGVAYETMQDKRAASQHYAAYIRSGQKDAQAQFAFQRLQAWGMVK</sequence>
<proteinExistence type="predicted"/>
<dbReference type="SUPFAM" id="SSF48452">
    <property type="entry name" value="TPR-like"/>
    <property type="match status" value="1"/>
</dbReference>
<dbReference type="STRING" id="1000565.METUNv1_04023"/>
<evidence type="ECO:0000256" key="3">
    <source>
        <dbReference type="ARBA" id="ARBA00022723"/>
    </source>
</evidence>
<dbReference type="InterPro" id="IPR011990">
    <property type="entry name" value="TPR-like_helical_dom_sf"/>
</dbReference>
<evidence type="ECO:0000256" key="5">
    <source>
        <dbReference type="ARBA" id="ARBA00022833"/>
    </source>
</evidence>
<dbReference type="InterPro" id="IPR001915">
    <property type="entry name" value="Peptidase_M48"/>
</dbReference>
<evidence type="ECO:0000313" key="9">
    <source>
        <dbReference type="EMBL" id="EGK70055.1"/>
    </source>
</evidence>
<dbReference type="SMART" id="SM00028">
    <property type="entry name" value="TPR"/>
    <property type="match status" value="4"/>
</dbReference>
<dbReference type="InterPro" id="IPR019734">
    <property type="entry name" value="TPR_rpt"/>
</dbReference>
<evidence type="ECO:0000256" key="6">
    <source>
        <dbReference type="ARBA" id="ARBA00023049"/>
    </source>
</evidence>
<keyword evidence="6" id="KW-0482">Metalloprotease</keyword>
<accession>F5RI73</accession>
<evidence type="ECO:0000313" key="10">
    <source>
        <dbReference type="Proteomes" id="UP000005019"/>
    </source>
</evidence>
<dbReference type="Proteomes" id="UP000005019">
    <property type="component" value="Unassembled WGS sequence"/>
</dbReference>
<dbReference type="eggNOG" id="COG4783">
    <property type="taxonomic scope" value="Bacteria"/>
</dbReference>
<keyword evidence="2" id="KW-0645">Protease</keyword>
<dbReference type="GO" id="GO:0004222">
    <property type="term" value="F:metalloendopeptidase activity"/>
    <property type="evidence" value="ECO:0007669"/>
    <property type="project" value="InterPro"/>
</dbReference>
<evidence type="ECO:0000259" key="8">
    <source>
        <dbReference type="Pfam" id="PF01435"/>
    </source>
</evidence>
<name>F5RI73_METUF</name>
<dbReference type="PROSITE" id="PS50005">
    <property type="entry name" value="TPR"/>
    <property type="match status" value="1"/>
</dbReference>
<dbReference type="Pfam" id="PF01435">
    <property type="entry name" value="Peptidase_M48"/>
    <property type="match status" value="1"/>
</dbReference>
<evidence type="ECO:0000256" key="2">
    <source>
        <dbReference type="ARBA" id="ARBA00022670"/>
    </source>
</evidence>
<comment type="cofactor">
    <cofactor evidence="1">
        <name>Zn(2+)</name>
        <dbReference type="ChEBI" id="CHEBI:29105"/>
    </cofactor>
</comment>
<keyword evidence="7" id="KW-0802">TPR repeat</keyword>
<evidence type="ECO:0000256" key="7">
    <source>
        <dbReference type="PROSITE-ProRule" id="PRU00339"/>
    </source>
</evidence>
<reference evidence="9 10" key="1">
    <citation type="journal article" date="2011" name="J. Bacteriol.">
        <title>Genome sequence of Methyloversatilis universalis FAM5T, a methylotrophic representative of the order Rhodocyclales.</title>
        <authorList>
            <person name="Kittichotirat W."/>
            <person name="Good N.M."/>
            <person name="Hall R."/>
            <person name="Bringel F."/>
            <person name="Lajus A."/>
            <person name="Medigue C."/>
            <person name="Smalley N.E."/>
            <person name="Beck D."/>
            <person name="Bumgarner R."/>
            <person name="Vuilleumier S."/>
            <person name="Kalyuzhnaya M.G."/>
        </authorList>
    </citation>
    <scope>NUCLEOTIDE SEQUENCE [LARGE SCALE GENOMIC DNA]</scope>
    <source>
        <strain evidence="10">ATCC BAA-1314 / JCM 13912 / FAM5</strain>
    </source>
</reference>
<evidence type="ECO:0000256" key="4">
    <source>
        <dbReference type="ARBA" id="ARBA00022801"/>
    </source>
</evidence>
<keyword evidence="4" id="KW-0378">Hydrolase</keyword>
<dbReference type="GO" id="GO:0046872">
    <property type="term" value="F:metal ion binding"/>
    <property type="evidence" value="ECO:0007669"/>
    <property type="project" value="UniProtKB-KW"/>
</dbReference>
<keyword evidence="10" id="KW-1185">Reference proteome</keyword>
<dbReference type="GO" id="GO:0051603">
    <property type="term" value="P:proteolysis involved in protein catabolic process"/>
    <property type="evidence" value="ECO:0007669"/>
    <property type="project" value="TreeGrafter"/>
</dbReference>
<dbReference type="Gene3D" id="3.30.2010.10">
    <property type="entry name" value="Metalloproteases ('zincins'), catalytic domain"/>
    <property type="match status" value="1"/>
</dbReference>
<dbReference type="PANTHER" id="PTHR22726">
    <property type="entry name" value="METALLOENDOPEPTIDASE OMA1"/>
    <property type="match status" value="1"/>
</dbReference>
<comment type="caution">
    <text evidence="9">The sequence shown here is derived from an EMBL/GenBank/DDBJ whole genome shotgun (WGS) entry which is preliminary data.</text>
</comment>
<dbReference type="PANTHER" id="PTHR22726:SF1">
    <property type="entry name" value="METALLOENDOPEPTIDASE OMA1, MITOCHONDRIAL"/>
    <property type="match status" value="1"/>
</dbReference>
<dbReference type="OrthoDB" id="9810445at2"/>
<dbReference type="InterPro" id="IPR051156">
    <property type="entry name" value="Mito/Outer_Membr_Metalloprot"/>
</dbReference>
<keyword evidence="3" id="KW-0479">Metal-binding</keyword>
<dbReference type="Gene3D" id="1.25.40.10">
    <property type="entry name" value="Tetratricopeptide repeat domain"/>
    <property type="match status" value="1"/>
</dbReference>
<feature type="repeat" description="TPR" evidence="7">
    <location>
        <begin position="295"/>
        <end position="328"/>
    </location>
</feature>
<organism evidence="9 10">
    <name type="scientific">Methyloversatilis universalis (strain ATCC BAA-1314 / DSM 25237 / JCM 13912 / CCUG 52030 / FAM5)</name>
    <dbReference type="NCBI Taxonomy" id="1000565"/>
    <lineage>
        <taxon>Bacteria</taxon>
        <taxon>Pseudomonadati</taxon>
        <taxon>Pseudomonadota</taxon>
        <taxon>Betaproteobacteria</taxon>
        <taxon>Nitrosomonadales</taxon>
        <taxon>Sterolibacteriaceae</taxon>
        <taxon>Methyloversatilis</taxon>
    </lineage>
</organism>
<dbReference type="AlphaFoldDB" id="F5RI73"/>